<dbReference type="Pfam" id="PF07714">
    <property type="entry name" value="PK_Tyr_Ser-Thr"/>
    <property type="match status" value="1"/>
</dbReference>
<feature type="disulfide bond" evidence="13">
    <location>
        <begin position="435"/>
        <end position="448"/>
    </location>
</feature>
<dbReference type="GO" id="GO:0005524">
    <property type="term" value="F:ATP binding"/>
    <property type="evidence" value="ECO:0007669"/>
    <property type="project" value="UniProtKB-KW"/>
</dbReference>
<dbReference type="STRING" id="595528.A0A0D2WV89"/>
<comment type="caution">
    <text evidence="13">Lacks conserved residue(s) required for the propagation of feature annotation.</text>
</comment>
<evidence type="ECO:0000256" key="14">
    <source>
        <dbReference type="SAM" id="Phobius"/>
    </source>
</evidence>
<dbReference type="SMART" id="SM00208">
    <property type="entry name" value="TNFR"/>
    <property type="match status" value="4"/>
</dbReference>
<feature type="chain" id="PRO_5002266604" evidence="15">
    <location>
        <begin position="24"/>
        <end position="1000"/>
    </location>
</feature>
<feature type="domain" description="TNFR-Cys" evidence="17">
    <location>
        <begin position="414"/>
        <end position="456"/>
    </location>
</feature>
<evidence type="ECO:0000256" key="2">
    <source>
        <dbReference type="ARBA" id="ARBA00022679"/>
    </source>
</evidence>
<feature type="domain" description="TNFR-Cys" evidence="17">
    <location>
        <begin position="348"/>
        <end position="389"/>
    </location>
</feature>
<evidence type="ECO:0000256" key="4">
    <source>
        <dbReference type="ARBA" id="ARBA00022729"/>
    </source>
</evidence>
<dbReference type="SMART" id="SM00219">
    <property type="entry name" value="TyrKc"/>
    <property type="match status" value="1"/>
</dbReference>
<evidence type="ECO:0000256" key="15">
    <source>
        <dbReference type="SAM" id="SignalP"/>
    </source>
</evidence>
<keyword evidence="7" id="KW-0067">ATP-binding</keyword>
<proteinExistence type="predicted"/>
<feature type="disulfide bond" evidence="13">
    <location>
        <begin position="438"/>
        <end position="456"/>
    </location>
</feature>
<evidence type="ECO:0000256" key="7">
    <source>
        <dbReference type="ARBA" id="ARBA00022840"/>
    </source>
</evidence>
<evidence type="ECO:0000256" key="1">
    <source>
        <dbReference type="ARBA" id="ARBA00004167"/>
    </source>
</evidence>
<dbReference type="PROSITE" id="PS50050">
    <property type="entry name" value="TNFR_NGFR_2"/>
    <property type="match status" value="3"/>
</dbReference>
<feature type="domain" description="Protein kinase" evidence="16">
    <location>
        <begin position="711"/>
        <end position="987"/>
    </location>
</feature>
<name>A0A0D2WV89_CAPO3</name>
<dbReference type="InterPro" id="IPR020635">
    <property type="entry name" value="Tyr_kinase_cat_dom"/>
</dbReference>
<dbReference type="Gene3D" id="2.10.50.10">
    <property type="entry name" value="Tumor Necrosis Factor Receptor, subunit A, domain 2"/>
    <property type="match status" value="2"/>
</dbReference>
<dbReference type="GO" id="GO:0007169">
    <property type="term" value="P:cell surface receptor protein tyrosine kinase signaling pathway"/>
    <property type="evidence" value="ECO:0007669"/>
    <property type="project" value="TreeGrafter"/>
</dbReference>
<feature type="transmembrane region" description="Helical" evidence="14">
    <location>
        <begin position="596"/>
        <end position="617"/>
    </location>
</feature>
<dbReference type="PROSITE" id="PS50011">
    <property type="entry name" value="PROTEIN_KINASE_DOM"/>
    <property type="match status" value="1"/>
</dbReference>
<evidence type="ECO:0000256" key="9">
    <source>
        <dbReference type="ARBA" id="ARBA00023136"/>
    </source>
</evidence>
<dbReference type="Proteomes" id="UP000008743">
    <property type="component" value="Unassembled WGS sequence"/>
</dbReference>
<dbReference type="PROSITE" id="PS00109">
    <property type="entry name" value="PROTEIN_KINASE_TYR"/>
    <property type="match status" value="1"/>
</dbReference>
<dbReference type="GO" id="GO:0005886">
    <property type="term" value="C:plasma membrane"/>
    <property type="evidence" value="ECO:0007669"/>
    <property type="project" value="TreeGrafter"/>
</dbReference>
<keyword evidence="12" id="KW-0325">Glycoprotein</keyword>
<dbReference type="PROSITE" id="PS00652">
    <property type="entry name" value="TNFR_NGFR_1"/>
    <property type="match status" value="2"/>
</dbReference>
<dbReference type="InterPro" id="IPR001245">
    <property type="entry name" value="Ser-Thr/Tyr_kinase_cat_dom"/>
</dbReference>
<evidence type="ECO:0000259" key="16">
    <source>
        <dbReference type="PROSITE" id="PS50011"/>
    </source>
</evidence>
<feature type="disulfide bond" evidence="13">
    <location>
        <begin position="349"/>
        <end position="364"/>
    </location>
</feature>
<evidence type="ECO:0000313" key="18">
    <source>
        <dbReference type="EMBL" id="KJE96715.1"/>
    </source>
</evidence>
<evidence type="ECO:0000313" key="19">
    <source>
        <dbReference type="Proteomes" id="UP000008743"/>
    </source>
</evidence>
<accession>A0A0D2WV89</accession>
<dbReference type="Gene3D" id="1.10.510.10">
    <property type="entry name" value="Transferase(Phosphotransferase) domain 1"/>
    <property type="match status" value="1"/>
</dbReference>
<dbReference type="PhylomeDB" id="A0A0D2WV89"/>
<feature type="domain" description="TNFR-Cys" evidence="17">
    <location>
        <begin position="281"/>
        <end position="322"/>
    </location>
</feature>
<dbReference type="PRINTS" id="PR00109">
    <property type="entry name" value="TYRKINASE"/>
</dbReference>
<dbReference type="eggNOG" id="KOG1026">
    <property type="taxonomic scope" value="Eukaryota"/>
</dbReference>
<keyword evidence="10" id="KW-0829">Tyrosine-protein kinase</keyword>
<evidence type="ECO:0000256" key="5">
    <source>
        <dbReference type="ARBA" id="ARBA00022741"/>
    </source>
</evidence>
<reference evidence="19" key="1">
    <citation type="submission" date="2011-02" db="EMBL/GenBank/DDBJ databases">
        <title>The Genome Sequence of Capsaspora owczarzaki ATCC 30864.</title>
        <authorList>
            <person name="Russ C."/>
            <person name="Cuomo C."/>
            <person name="Burger G."/>
            <person name="Gray M.W."/>
            <person name="Holland P.W.H."/>
            <person name="King N."/>
            <person name="Lang F.B.F."/>
            <person name="Roger A.J."/>
            <person name="Ruiz-Trillo I."/>
            <person name="Young S.K."/>
            <person name="Zeng Q."/>
            <person name="Gargeya S."/>
            <person name="Alvarado L."/>
            <person name="Berlin A."/>
            <person name="Chapman S.B."/>
            <person name="Chen Z."/>
            <person name="Freedman E."/>
            <person name="Gellesch M."/>
            <person name="Goldberg J."/>
            <person name="Griggs A."/>
            <person name="Gujja S."/>
            <person name="Heilman E."/>
            <person name="Heiman D."/>
            <person name="Howarth C."/>
            <person name="Mehta T."/>
            <person name="Neiman D."/>
            <person name="Pearson M."/>
            <person name="Roberts A."/>
            <person name="Saif S."/>
            <person name="Shea T."/>
            <person name="Shenoy N."/>
            <person name="Sisk P."/>
            <person name="Stolte C."/>
            <person name="Sykes S."/>
            <person name="White J."/>
            <person name="Yandava C."/>
            <person name="Haas B."/>
            <person name="Nusbaum C."/>
            <person name="Birren B."/>
        </authorList>
    </citation>
    <scope>NUCLEOTIDE SEQUENCE</scope>
    <source>
        <strain evidence="19">ATCC 30864</strain>
    </source>
</reference>
<dbReference type="RefSeq" id="XP_004343715.2">
    <property type="nucleotide sequence ID" value="XM_004343665.2"/>
</dbReference>
<keyword evidence="5" id="KW-0547">Nucleotide-binding</keyword>
<evidence type="ECO:0000256" key="13">
    <source>
        <dbReference type="PROSITE-ProRule" id="PRU00206"/>
    </source>
</evidence>
<dbReference type="AlphaFoldDB" id="A0A0D2WV89"/>
<keyword evidence="2" id="KW-0808">Transferase</keyword>
<feature type="repeat" description="TNFR-Cys" evidence="13">
    <location>
        <begin position="281"/>
        <end position="322"/>
    </location>
</feature>
<evidence type="ECO:0000259" key="17">
    <source>
        <dbReference type="PROSITE" id="PS50050"/>
    </source>
</evidence>
<dbReference type="PANTHER" id="PTHR24416:SF349">
    <property type="entry name" value="TYROSINE-PROTEIN KINASE RYK"/>
    <property type="match status" value="1"/>
</dbReference>
<feature type="disulfide bond" evidence="13">
    <location>
        <begin position="282"/>
        <end position="297"/>
    </location>
</feature>
<evidence type="ECO:0000256" key="12">
    <source>
        <dbReference type="ARBA" id="ARBA00023180"/>
    </source>
</evidence>
<keyword evidence="13" id="KW-1015">Disulfide bond</keyword>
<dbReference type="SUPFAM" id="SSF57184">
    <property type="entry name" value="Growth factor receptor domain"/>
    <property type="match status" value="1"/>
</dbReference>
<feature type="repeat" description="TNFR-Cys" evidence="13">
    <location>
        <begin position="348"/>
        <end position="389"/>
    </location>
</feature>
<dbReference type="PANTHER" id="PTHR24416">
    <property type="entry name" value="TYROSINE-PROTEIN KINASE RECEPTOR"/>
    <property type="match status" value="1"/>
</dbReference>
<evidence type="ECO:0000256" key="8">
    <source>
        <dbReference type="ARBA" id="ARBA00022989"/>
    </source>
</evidence>
<dbReference type="Gene3D" id="3.30.200.20">
    <property type="entry name" value="Phosphorylase Kinase, domain 1"/>
    <property type="match status" value="1"/>
</dbReference>
<feature type="repeat" description="TNFR-Cys" evidence="13">
    <location>
        <begin position="414"/>
        <end position="456"/>
    </location>
</feature>
<evidence type="ECO:0000256" key="11">
    <source>
        <dbReference type="ARBA" id="ARBA00023170"/>
    </source>
</evidence>
<protein>
    <submittedName>
        <fullName evidence="18">TKL protein kinase</fullName>
    </submittedName>
</protein>
<evidence type="ECO:0000256" key="6">
    <source>
        <dbReference type="ARBA" id="ARBA00022777"/>
    </source>
</evidence>
<sequence length="1000" mass="105824">MTLKAPLAVLAVLAGLHFATTLAQSPSASCSNSQPLVGASNAPRSYDGSVGVYNTPWMSPPPASYNSGAGKCITWQYTPATAGNIYFSTCGLTSDDTVLVASTGTCTNDFGETMILMLDDTSGCQFQTILNFEATAGTRYFLHMCTYASYYLDPSTAVKLTSGQFMFDFQCPAGMTDHDSLVETACISCTGVQGIYAPVDSRGACSTLLCPAGTSDDDSSSLTPCVACGPGTDTSSPGKYGLCTNFNVPAGKYDHDSNSATSALTCPAGNYAPAAGILCTPCATGSWDHDGSSATACVSCASECVAGYYESPGCTPTTNRACATCTAVTSCAASSTTCTSPTTSRCSTCLANFYKVAGPSSDTCEACAAACTTGTFETADCTATSNRVCTACTAISDCDATVSCTSTSNGRCSACASGHYLVPGSTSAQDACAVCETCGVGTFESQACTHATNRNCTHCTPLENCAQVSCTDTTDSVCVQCHAGSFYNTTSQACHACVECASNEFEAIACTFLTDRSCSACANVTNCASVTCTSLDDSICGSCTSTTYMSPNATAGDDEQCLPCAPVAGCAHANVVCTTATDSRCNAAASSADPTVIIVVVVLAALLLIVVLVVLLVKRRQHRRSQPRFVAQPKDSVKDSAGPIYQEAVQMTVSPLNHSTRPEREEDHAVVGQQQPDPLYQALSTDAKEVVYDYASAYVPGSNSRRIREGLTIVKHLASGNFGDVALGQLSFSVLSPRAQTLLGPTASETVQVAVKSLKSDADEKSRKDFESEAKLMAPFVHTNVVRLLAALVESEPHLVLLEFVQYGDLHSLLKKSKLHSLWWTQNEQIHAIRQIALGMEYLGTLHFVHRDLAARNCLVGKGMVVKIADFGLSRELASENDYYRMQTRGKLPVKWMAPETMTFRKFSSMSDVWSFGVTAWECFTYGAPPYGKMDGRDTLAHVEAGGRLPQPKYCSPDLYRLMLGCWDMSPEKRSTFAQLTKALKNFDDETTIRDIGAML</sequence>
<dbReference type="Pfam" id="PF00020">
    <property type="entry name" value="TNFR_c6"/>
    <property type="match status" value="3"/>
</dbReference>
<keyword evidence="6 18" id="KW-0418">Kinase</keyword>
<dbReference type="CDD" id="cd00192">
    <property type="entry name" value="PTKc"/>
    <property type="match status" value="1"/>
</dbReference>
<keyword evidence="3 14" id="KW-0812">Transmembrane</keyword>
<comment type="subcellular location">
    <subcellularLocation>
        <location evidence="1">Membrane</location>
        <topology evidence="1">Single-pass membrane protein</topology>
    </subcellularLocation>
</comment>
<organism evidence="18 19">
    <name type="scientific">Capsaspora owczarzaki (strain ATCC 30864)</name>
    <dbReference type="NCBI Taxonomy" id="595528"/>
    <lineage>
        <taxon>Eukaryota</taxon>
        <taxon>Filasterea</taxon>
        <taxon>Capsaspora</taxon>
    </lineage>
</organism>
<gene>
    <name evidence="18" type="ORF">CAOG_006991</name>
</gene>
<dbReference type="InterPro" id="IPR050122">
    <property type="entry name" value="RTK"/>
</dbReference>
<keyword evidence="11" id="KW-0675">Receptor</keyword>
<dbReference type="FunFam" id="1.10.510.10:FF:000554">
    <property type="entry name" value="Predicted protein"/>
    <property type="match status" value="1"/>
</dbReference>
<dbReference type="InterPro" id="IPR008266">
    <property type="entry name" value="Tyr_kinase_AS"/>
</dbReference>
<keyword evidence="9 14" id="KW-0472">Membrane</keyword>
<dbReference type="GO" id="GO:0004714">
    <property type="term" value="F:transmembrane receptor protein tyrosine kinase activity"/>
    <property type="evidence" value="ECO:0007669"/>
    <property type="project" value="TreeGrafter"/>
</dbReference>
<dbReference type="InterPro" id="IPR001368">
    <property type="entry name" value="TNFR/NGFR_Cys_rich_reg"/>
</dbReference>
<keyword evidence="19" id="KW-1185">Reference proteome</keyword>
<dbReference type="SMART" id="SM00261">
    <property type="entry name" value="FU"/>
    <property type="match status" value="4"/>
</dbReference>
<evidence type="ECO:0000256" key="3">
    <source>
        <dbReference type="ARBA" id="ARBA00022692"/>
    </source>
</evidence>
<keyword evidence="4 15" id="KW-0732">Signal</keyword>
<dbReference type="GO" id="GO:0043235">
    <property type="term" value="C:receptor complex"/>
    <property type="evidence" value="ECO:0007669"/>
    <property type="project" value="TreeGrafter"/>
</dbReference>
<dbReference type="InterPro" id="IPR011009">
    <property type="entry name" value="Kinase-like_dom_sf"/>
</dbReference>
<feature type="disulfide bond" evidence="13">
    <location>
        <begin position="304"/>
        <end position="322"/>
    </location>
</feature>
<dbReference type="InterPro" id="IPR009030">
    <property type="entry name" value="Growth_fac_rcpt_cys_sf"/>
</dbReference>
<dbReference type="InterPro" id="IPR000719">
    <property type="entry name" value="Prot_kinase_dom"/>
</dbReference>
<evidence type="ECO:0000256" key="10">
    <source>
        <dbReference type="ARBA" id="ARBA00023137"/>
    </source>
</evidence>
<keyword evidence="8 14" id="KW-1133">Transmembrane helix</keyword>
<feature type="signal peptide" evidence="15">
    <location>
        <begin position="1"/>
        <end position="23"/>
    </location>
</feature>
<dbReference type="GO" id="GO:0051897">
    <property type="term" value="P:positive regulation of phosphatidylinositol 3-kinase/protein kinase B signal transduction"/>
    <property type="evidence" value="ECO:0007669"/>
    <property type="project" value="TreeGrafter"/>
</dbReference>
<dbReference type="EMBL" id="KE346372">
    <property type="protein sequence ID" value="KJE96715.1"/>
    <property type="molecule type" value="Genomic_DNA"/>
</dbReference>
<dbReference type="InParanoid" id="A0A0D2WV89"/>
<feature type="disulfide bond" evidence="13">
    <location>
        <begin position="371"/>
        <end position="389"/>
    </location>
</feature>
<dbReference type="SUPFAM" id="SSF56112">
    <property type="entry name" value="Protein kinase-like (PK-like)"/>
    <property type="match status" value="1"/>
</dbReference>
<dbReference type="InterPro" id="IPR006212">
    <property type="entry name" value="Furin_repeat"/>
</dbReference>